<protein>
    <recommendedName>
        <fullName evidence="10">Elongation of very long chain fatty acids protein</fullName>
        <ecNumber evidence="10">2.3.1.199</ecNumber>
    </recommendedName>
    <alternativeName>
        <fullName evidence="10">Very-long-chain 3-oxoacyl-CoA synthase</fullName>
    </alternativeName>
</protein>
<dbReference type="PANTHER" id="PTHR11157">
    <property type="entry name" value="FATTY ACID ACYL TRANSFERASE-RELATED"/>
    <property type="match status" value="1"/>
</dbReference>
<evidence type="ECO:0000313" key="12">
    <source>
        <dbReference type="Proteomes" id="UP000828390"/>
    </source>
</evidence>
<keyword evidence="7 10" id="KW-0443">Lipid metabolism</keyword>
<sequence length="147" mass="17096">MPLIWYIGVKYAPGGESYFSASINSGIHVLMYTYYLLSAMGPSMQKYLWWKRYMTVMQLLQFWVILFHTSYAIYSDCGFPNLYNWALIFYDFTHIALFSNFYYNTYKKPRQPDSKRGDKAALNGLVGKHDAHVNGISQNGAGLRKRN</sequence>
<comment type="subcellular location">
    <subcellularLocation>
        <location evidence="1">Membrane</location>
        <topology evidence="1">Multi-pass membrane protein</topology>
    </subcellularLocation>
</comment>
<comment type="caution">
    <text evidence="11">The sequence shown here is derived from an EMBL/GenBank/DDBJ whole genome shotgun (WGS) entry which is preliminary data.</text>
</comment>
<dbReference type="PANTHER" id="PTHR11157:SF166">
    <property type="entry name" value="ELONGATION OF VERY LONG CHAIN FATTY ACIDS PROTEIN"/>
    <property type="match status" value="1"/>
</dbReference>
<evidence type="ECO:0000256" key="7">
    <source>
        <dbReference type="ARBA" id="ARBA00023098"/>
    </source>
</evidence>
<accession>A0A9D4MWN5</accession>
<keyword evidence="3 10" id="KW-0808">Transferase</keyword>
<keyword evidence="9 10" id="KW-0275">Fatty acid biosynthesis</keyword>
<feature type="transmembrane region" description="Helical" evidence="10">
    <location>
        <begin position="18"/>
        <end position="37"/>
    </location>
</feature>
<dbReference type="GO" id="GO:0019367">
    <property type="term" value="P:fatty acid elongation, saturated fatty acid"/>
    <property type="evidence" value="ECO:0007669"/>
    <property type="project" value="TreeGrafter"/>
</dbReference>
<keyword evidence="12" id="KW-1185">Reference proteome</keyword>
<keyword evidence="4 10" id="KW-0812">Transmembrane</keyword>
<evidence type="ECO:0000256" key="2">
    <source>
        <dbReference type="ARBA" id="ARBA00022516"/>
    </source>
</evidence>
<reference evidence="11" key="1">
    <citation type="journal article" date="2019" name="bioRxiv">
        <title>The Genome of the Zebra Mussel, Dreissena polymorpha: A Resource for Invasive Species Research.</title>
        <authorList>
            <person name="McCartney M.A."/>
            <person name="Auch B."/>
            <person name="Kono T."/>
            <person name="Mallez S."/>
            <person name="Zhang Y."/>
            <person name="Obille A."/>
            <person name="Becker A."/>
            <person name="Abrahante J.E."/>
            <person name="Garbe J."/>
            <person name="Badalamenti J.P."/>
            <person name="Herman A."/>
            <person name="Mangelson H."/>
            <person name="Liachko I."/>
            <person name="Sullivan S."/>
            <person name="Sone E.D."/>
            <person name="Koren S."/>
            <person name="Silverstein K.A.T."/>
            <person name="Beckman K.B."/>
            <person name="Gohl D.M."/>
        </authorList>
    </citation>
    <scope>NUCLEOTIDE SEQUENCE</scope>
    <source>
        <strain evidence="11">Duluth1</strain>
        <tissue evidence="11">Whole animal</tissue>
    </source>
</reference>
<feature type="transmembrane region" description="Helical" evidence="10">
    <location>
        <begin position="49"/>
        <end position="70"/>
    </location>
</feature>
<dbReference type="GO" id="GO:0030148">
    <property type="term" value="P:sphingolipid biosynthetic process"/>
    <property type="evidence" value="ECO:0007669"/>
    <property type="project" value="TreeGrafter"/>
</dbReference>
<dbReference type="GO" id="GO:0009922">
    <property type="term" value="F:fatty acid elongase activity"/>
    <property type="evidence" value="ECO:0007669"/>
    <property type="project" value="UniProtKB-EC"/>
</dbReference>
<comment type="catalytic activity">
    <reaction evidence="10">
        <text>a very-long-chain acyl-CoA + malonyl-CoA + H(+) = a very-long-chain 3-oxoacyl-CoA + CO2 + CoA</text>
        <dbReference type="Rhea" id="RHEA:32727"/>
        <dbReference type="ChEBI" id="CHEBI:15378"/>
        <dbReference type="ChEBI" id="CHEBI:16526"/>
        <dbReference type="ChEBI" id="CHEBI:57287"/>
        <dbReference type="ChEBI" id="CHEBI:57384"/>
        <dbReference type="ChEBI" id="CHEBI:90725"/>
        <dbReference type="ChEBI" id="CHEBI:90736"/>
        <dbReference type="EC" id="2.3.1.199"/>
    </reaction>
</comment>
<proteinExistence type="inferred from homology"/>
<dbReference type="Proteomes" id="UP000828390">
    <property type="component" value="Unassembled WGS sequence"/>
</dbReference>
<dbReference type="Pfam" id="PF01151">
    <property type="entry name" value="ELO"/>
    <property type="match status" value="1"/>
</dbReference>
<dbReference type="EMBL" id="JAIWYP010000001">
    <property type="protein sequence ID" value="KAH3882567.1"/>
    <property type="molecule type" value="Genomic_DNA"/>
</dbReference>
<keyword evidence="8 10" id="KW-0472">Membrane</keyword>
<organism evidence="11 12">
    <name type="scientific">Dreissena polymorpha</name>
    <name type="common">Zebra mussel</name>
    <name type="synonym">Mytilus polymorpha</name>
    <dbReference type="NCBI Taxonomy" id="45954"/>
    <lineage>
        <taxon>Eukaryota</taxon>
        <taxon>Metazoa</taxon>
        <taxon>Spiralia</taxon>
        <taxon>Lophotrochozoa</taxon>
        <taxon>Mollusca</taxon>
        <taxon>Bivalvia</taxon>
        <taxon>Autobranchia</taxon>
        <taxon>Heteroconchia</taxon>
        <taxon>Euheterodonta</taxon>
        <taxon>Imparidentia</taxon>
        <taxon>Neoheterodontei</taxon>
        <taxon>Myida</taxon>
        <taxon>Dreissenoidea</taxon>
        <taxon>Dreissenidae</taxon>
        <taxon>Dreissena</taxon>
    </lineage>
</organism>
<comment type="similarity">
    <text evidence="10">Belongs to the ELO family.</text>
</comment>
<evidence type="ECO:0000256" key="6">
    <source>
        <dbReference type="ARBA" id="ARBA00022989"/>
    </source>
</evidence>
<dbReference type="GO" id="GO:0034625">
    <property type="term" value="P:fatty acid elongation, monounsaturated fatty acid"/>
    <property type="evidence" value="ECO:0007669"/>
    <property type="project" value="TreeGrafter"/>
</dbReference>
<dbReference type="GO" id="GO:0034626">
    <property type="term" value="P:fatty acid elongation, polyunsaturated fatty acid"/>
    <property type="evidence" value="ECO:0007669"/>
    <property type="project" value="TreeGrafter"/>
</dbReference>
<keyword evidence="2 10" id="KW-0444">Lipid biosynthesis</keyword>
<evidence type="ECO:0000256" key="5">
    <source>
        <dbReference type="ARBA" id="ARBA00022832"/>
    </source>
</evidence>
<evidence type="ECO:0000256" key="4">
    <source>
        <dbReference type="ARBA" id="ARBA00022692"/>
    </source>
</evidence>
<keyword evidence="5 10" id="KW-0276">Fatty acid metabolism</keyword>
<evidence type="ECO:0000256" key="3">
    <source>
        <dbReference type="ARBA" id="ARBA00022679"/>
    </source>
</evidence>
<dbReference type="GO" id="GO:0005789">
    <property type="term" value="C:endoplasmic reticulum membrane"/>
    <property type="evidence" value="ECO:0007669"/>
    <property type="project" value="TreeGrafter"/>
</dbReference>
<evidence type="ECO:0000256" key="9">
    <source>
        <dbReference type="ARBA" id="ARBA00023160"/>
    </source>
</evidence>
<evidence type="ECO:0000256" key="10">
    <source>
        <dbReference type="RuleBase" id="RU361115"/>
    </source>
</evidence>
<dbReference type="InterPro" id="IPR002076">
    <property type="entry name" value="ELO_fam"/>
</dbReference>
<keyword evidence="6 10" id="KW-1133">Transmembrane helix</keyword>
<gene>
    <name evidence="11" type="ORF">DPMN_006508</name>
</gene>
<evidence type="ECO:0000313" key="11">
    <source>
        <dbReference type="EMBL" id="KAH3882567.1"/>
    </source>
</evidence>
<feature type="transmembrane region" description="Helical" evidence="10">
    <location>
        <begin position="82"/>
        <end position="103"/>
    </location>
</feature>
<reference evidence="11" key="2">
    <citation type="submission" date="2020-11" db="EMBL/GenBank/DDBJ databases">
        <authorList>
            <person name="McCartney M.A."/>
            <person name="Auch B."/>
            <person name="Kono T."/>
            <person name="Mallez S."/>
            <person name="Becker A."/>
            <person name="Gohl D.M."/>
            <person name="Silverstein K.A.T."/>
            <person name="Koren S."/>
            <person name="Bechman K.B."/>
            <person name="Herman A."/>
            <person name="Abrahante J.E."/>
            <person name="Garbe J."/>
        </authorList>
    </citation>
    <scope>NUCLEOTIDE SEQUENCE</scope>
    <source>
        <strain evidence="11">Duluth1</strain>
        <tissue evidence="11">Whole animal</tissue>
    </source>
</reference>
<dbReference type="GO" id="GO:0042761">
    <property type="term" value="P:very long-chain fatty acid biosynthetic process"/>
    <property type="evidence" value="ECO:0007669"/>
    <property type="project" value="TreeGrafter"/>
</dbReference>
<comment type="caution">
    <text evidence="10">Lacks conserved residue(s) required for the propagation of feature annotation.</text>
</comment>
<evidence type="ECO:0000256" key="1">
    <source>
        <dbReference type="ARBA" id="ARBA00004141"/>
    </source>
</evidence>
<name>A0A9D4MWN5_DREPO</name>
<evidence type="ECO:0000256" key="8">
    <source>
        <dbReference type="ARBA" id="ARBA00023136"/>
    </source>
</evidence>
<dbReference type="EC" id="2.3.1.199" evidence="10"/>
<dbReference type="AlphaFoldDB" id="A0A9D4MWN5"/>